<dbReference type="EMBL" id="LR593886">
    <property type="protein sequence ID" value="VTR98852.1"/>
    <property type="molecule type" value="Genomic_DNA"/>
</dbReference>
<evidence type="ECO:0000313" key="1">
    <source>
        <dbReference type="EMBL" id="VTR97939.1"/>
    </source>
</evidence>
<dbReference type="Proteomes" id="UP000464178">
    <property type="component" value="Chromosome"/>
</dbReference>
<dbReference type="KEGG" id="gms:SOIL9_01360"/>
<evidence type="ECO:0000313" key="3">
    <source>
        <dbReference type="Proteomes" id="UP000464178"/>
    </source>
</evidence>
<proteinExistence type="predicted"/>
<dbReference type="RefSeq" id="WP_162671425.1">
    <property type="nucleotide sequence ID" value="NZ_LR593886.1"/>
</dbReference>
<dbReference type="EMBL" id="LR593886">
    <property type="protein sequence ID" value="VTR97939.1"/>
    <property type="molecule type" value="Genomic_DNA"/>
</dbReference>
<evidence type="ECO:0000313" key="2">
    <source>
        <dbReference type="EMBL" id="VTR98852.1"/>
    </source>
</evidence>
<reference evidence="2 3" key="1">
    <citation type="submission" date="2019-05" db="EMBL/GenBank/DDBJ databases">
        <authorList>
            <consortium name="Science for Life Laboratories"/>
        </authorList>
    </citation>
    <scope>NUCLEOTIDE SEQUENCE [LARGE SCALE GENOMIC DNA]</scope>
    <source>
        <strain evidence="2">Soil9</strain>
    </source>
</reference>
<keyword evidence="3" id="KW-1185">Reference proteome</keyword>
<protein>
    <submittedName>
        <fullName evidence="2">Uncharacterized protein</fullName>
    </submittedName>
</protein>
<dbReference type="AlphaFoldDB" id="A0A6P2DGC0"/>
<gene>
    <name evidence="2" type="ORF">SOIL9_01360</name>
    <name evidence="1" type="ORF">SOIL9_04660</name>
</gene>
<sequence length="113" mass="12282">MIQIGQREFNPADVVGVRLANGRLSVTRVYHVPIDRNSPPTETVPFTETVTFTGPNILDDYQRTEQAMIAHHISDANTNVSELTLSGSVAGYVPHSGGARPIINRTCQLVPQG</sequence>
<organism evidence="2 3">
    <name type="scientific">Gemmata massiliana</name>
    <dbReference type="NCBI Taxonomy" id="1210884"/>
    <lineage>
        <taxon>Bacteria</taxon>
        <taxon>Pseudomonadati</taxon>
        <taxon>Planctomycetota</taxon>
        <taxon>Planctomycetia</taxon>
        <taxon>Gemmatales</taxon>
        <taxon>Gemmataceae</taxon>
        <taxon>Gemmata</taxon>
    </lineage>
</organism>
<accession>A0A6P2DGC0</accession>
<dbReference type="KEGG" id="gms:SOIL9_04660"/>
<name>A0A6P2DGC0_9BACT</name>